<sequence>MRIKSAEFVISVADSAKLPHFGAPEIAFAGKSNSGKSSFINFLTGNGKLARTSSEPGRTRLINYFSVNGGELMFVDLPGYGFARAPKSEQAKWGRLAEGYLEGSENLKNVFLLLDIRHDPSADDKMLAGYFYAKNIPFTVIATKCDKLSRAQQATRRRAIAEAFGIGLMNVYLVSSLKKTGAGEIMSRIDDILSV</sequence>
<dbReference type="PANTHER" id="PTHR11649:SF13">
    <property type="entry name" value="ENGB-TYPE G DOMAIN-CONTAINING PROTEIN"/>
    <property type="match status" value="1"/>
</dbReference>
<dbReference type="GO" id="GO:0005829">
    <property type="term" value="C:cytosol"/>
    <property type="evidence" value="ECO:0007669"/>
    <property type="project" value="TreeGrafter"/>
</dbReference>
<comment type="caution">
    <text evidence="12">The sequence shown here is derived from an EMBL/GenBank/DDBJ whole genome shotgun (WGS) entry which is preliminary data.</text>
</comment>
<evidence type="ECO:0000313" key="12">
    <source>
        <dbReference type="EMBL" id="HIU98321.1"/>
    </source>
</evidence>
<name>A0A9D1N872_9FIRM</name>
<reference evidence="12" key="2">
    <citation type="journal article" date="2021" name="PeerJ">
        <title>Extensive microbial diversity within the chicken gut microbiome revealed by metagenomics and culture.</title>
        <authorList>
            <person name="Gilroy R."/>
            <person name="Ravi A."/>
            <person name="Getino M."/>
            <person name="Pursley I."/>
            <person name="Horton D.L."/>
            <person name="Alikhan N.F."/>
            <person name="Baker D."/>
            <person name="Gharbi K."/>
            <person name="Hall N."/>
            <person name="Watson M."/>
            <person name="Adriaenssens E.M."/>
            <person name="Foster-Nyarko E."/>
            <person name="Jarju S."/>
            <person name="Secka A."/>
            <person name="Antonio M."/>
            <person name="Oren A."/>
            <person name="Chaudhuri R.R."/>
            <person name="La Ragione R."/>
            <person name="Hildebrand F."/>
            <person name="Pallen M.J."/>
        </authorList>
    </citation>
    <scope>NUCLEOTIDE SEQUENCE</scope>
    <source>
        <strain evidence="12">10406</strain>
    </source>
</reference>
<keyword evidence="8 10" id="KW-0717">Septation</keyword>
<evidence type="ECO:0000256" key="3">
    <source>
        <dbReference type="ARBA" id="ARBA00022618"/>
    </source>
</evidence>
<evidence type="ECO:0000256" key="9">
    <source>
        <dbReference type="ARBA" id="ARBA00023306"/>
    </source>
</evidence>
<dbReference type="CDD" id="cd01876">
    <property type="entry name" value="YihA_EngB"/>
    <property type="match status" value="1"/>
</dbReference>
<dbReference type="GO" id="GO:0046872">
    <property type="term" value="F:metal ion binding"/>
    <property type="evidence" value="ECO:0007669"/>
    <property type="project" value="UniProtKB-KW"/>
</dbReference>
<keyword evidence="9 10" id="KW-0131">Cell cycle</keyword>
<keyword evidence="6" id="KW-0460">Magnesium</keyword>
<dbReference type="PANTHER" id="PTHR11649">
    <property type="entry name" value="MSS1/TRME-RELATED GTP-BINDING PROTEIN"/>
    <property type="match status" value="1"/>
</dbReference>
<reference evidence="12" key="1">
    <citation type="submission" date="2020-10" db="EMBL/GenBank/DDBJ databases">
        <authorList>
            <person name="Gilroy R."/>
        </authorList>
    </citation>
    <scope>NUCLEOTIDE SEQUENCE</scope>
    <source>
        <strain evidence="12">10406</strain>
    </source>
</reference>
<organism evidence="12 13">
    <name type="scientific">Candidatus Limadaptatus stercoripullorum</name>
    <dbReference type="NCBI Taxonomy" id="2840846"/>
    <lineage>
        <taxon>Bacteria</taxon>
        <taxon>Bacillati</taxon>
        <taxon>Bacillota</taxon>
        <taxon>Clostridia</taxon>
        <taxon>Eubacteriales</taxon>
        <taxon>Candidatus Limadaptatus</taxon>
    </lineage>
</organism>
<feature type="domain" description="EngB-type G" evidence="11">
    <location>
        <begin position="22"/>
        <end position="195"/>
    </location>
</feature>
<dbReference type="InterPro" id="IPR030393">
    <property type="entry name" value="G_ENGB_dom"/>
</dbReference>
<dbReference type="SUPFAM" id="SSF52540">
    <property type="entry name" value="P-loop containing nucleoside triphosphate hydrolases"/>
    <property type="match status" value="1"/>
</dbReference>
<keyword evidence="3 10" id="KW-0132">Cell division</keyword>
<dbReference type="InterPro" id="IPR027417">
    <property type="entry name" value="P-loop_NTPase"/>
</dbReference>
<dbReference type="InterPro" id="IPR019987">
    <property type="entry name" value="GTP-bd_ribosome_bio_YsxC"/>
</dbReference>
<comment type="cofactor">
    <cofactor evidence="1">
        <name>Mg(2+)</name>
        <dbReference type="ChEBI" id="CHEBI:18420"/>
    </cofactor>
</comment>
<comment type="function">
    <text evidence="10">Necessary for normal cell division and for the maintenance of normal septation.</text>
</comment>
<evidence type="ECO:0000256" key="6">
    <source>
        <dbReference type="ARBA" id="ARBA00022842"/>
    </source>
</evidence>
<evidence type="ECO:0000313" key="13">
    <source>
        <dbReference type="Proteomes" id="UP000886857"/>
    </source>
</evidence>
<keyword evidence="7 10" id="KW-0342">GTP-binding</keyword>
<dbReference type="Pfam" id="PF01926">
    <property type="entry name" value="MMR_HSR1"/>
    <property type="match status" value="1"/>
</dbReference>
<evidence type="ECO:0000256" key="7">
    <source>
        <dbReference type="ARBA" id="ARBA00023134"/>
    </source>
</evidence>
<dbReference type="AlphaFoldDB" id="A0A9D1N872"/>
<evidence type="ECO:0000256" key="5">
    <source>
        <dbReference type="ARBA" id="ARBA00022741"/>
    </source>
</evidence>
<dbReference type="InterPro" id="IPR006073">
    <property type="entry name" value="GTP-bd"/>
</dbReference>
<keyword evidence="5 10" id="KW-0547">Nucleotide-binding</keyword>
<evidence type="ECO:0000256" key="10">
    <source>
        <dbReference type="HAMAP-Rule" id="MF_00321"/>
    </source>
</evidence>
<dbReference type="Proteomes" id="UP000886857">
    <property type="component" value="Unassembled WGS sequence"/>
</dbReference>
<evidence type="ECO:0000259" key="11">
    <source>
        <dbReference type="PROSITE" id="PS51706"/>
    </source>
</evidence>
<dbReference type="Gene3D" id="3.40.50.300">
    <property type="entry name" value="P-loop containing nucleotide triphosphate hydrolases"/>
    <property type="match status" value="1"/>
</dbReference>
<evidence type="ECO:0000256" key="1">
    <source>
        <dbReference type="ARBA" id="ARBA00001946"/>
    </source>
</evidence>
<protein>
    <recommendedName>
        <fullName evidence="10">Probable GTP-binding protein EngB</fullName>
    </recommendedName>
</protein>
<keyword evidence="4" id="KW-0479">Metal-binding</keyword>
<evidence type="ECO:0000256" key="4">
    <source>
        <dbReference type="ARBA" id="ARBA00022723"/>
    </source>
</evidence>
<dbReference type="GO" id="GO:0000917">
    <property type="term" value="P:division septum assembly"/>
    <property type="evidence" value="ECO:0007669"/>
    <property type="project" value="UniProtKB-KW"/>
</dbReference>
<evidence type="ECO:0000256" key="8">
    <source>
        <dbReference type="ARBA" id="ARBA00023210"/>
    </source>
</evidence>
<dbReference type="GO" id="GO:0005525">
    <property type="term" value="F:GTP binding"/>
    <property type="evidence" value="ECO:0007669"/>
    <property type="project" value="UniProtKB-UniRule"/>
</dbReference>
<comment type="similarity">
    <text evidence="2 10">Belongs to the TRAFAC class TrmE-Era-EngA-EngB-Septin-like GTPase superfamily. EngB GTPase family.</text>
</comment>
<accession>A0A9D1N872</accession>
<evidence type="ECO:0000256" key="2">
    <source>
        <dbReference type="ARBA" id="ARBA00009638"/>
    </source>
</evidence>
<dbReference type="EMBL" id="DVOE01000007">
    <property type="protein sequence ID" value="HIU98321.1"/>
    <property type="molecule type" value="Genomic_DNA"/>
</dbReference>
<gene>
    <name evidence="10" type="primary">engB</name>
    <name evidence="12" type="ORF">IAC73_00555</name>
</gene>
<dbReference type="HAMAP" id="MF_00321">
    <property type="entry name" value="GTPase_EngB"/>
    <property type="match status" value="1"/>
</dbReference>
<proteinExistence type="inferred from homology"/>
<dbReference type="NCBIfam" id="TIGR03598">
    <property type="entry name" value="GTPase_YsxC"/>
    <property type="match status" value="1"/>
</dbReference>
<dbReference type="PROSITE" id="PS51706">
    <property type="entry name" value="G_ENGB"/>
    <property type="match status" value="1"/>
</dbReference>